<proteinExistence type="inferred from homology"/>
<keyword evidence="5" id="KW-0012">Acyltransferase</keyword>
<evidence type="ECO:0000256" key="4">
    <source>
        <dbReference type="ARBA" id="ARBA00022823"/>
    </source>
</evidence>
<dbReference type="InterPro" id="IPR050743">
    <property type="entry name" value="2-oxoacid_DH_E2_comp"/>
</dbReference>
<dbReference type="GO" id="GO:0005737">
    <property type="term" value="C:cytoplasm"/>
    <property type="evidence" value="ECO:0007669"/>
    <property type="project" value="TreeGrafter"/>
</dbReference>
<dbReference type="InterPro" id="IPR000089">
    <property type="entry name" value="Biotin_lipoyl"/>
</dbReference>
<accession>A0A6J7DI79</accession>
<dbReference type="Gene3D" id="4.10.320.10">
    <property type="entry name" value="E3-binding domain"/>
    <property type="match status" value="1"/>
</dbReference>
<evidence type="ECO:0000256" key="2">
    <source>
        <dbReference type="ARBA" id="ARBA00007317"/>
    </source>
</evidence>
<dbReference type="GO" id="GO:0016407">
    <property type="term" value="F:acetyltransferase activity"/>
    <property type="evidence" value="ECO:0007669"/>
    <property type="project" value="TreeGrafter"/>
</dbReference>
<dbReference type="InterPro" id="IPR036625">
    <property type="entry name" value="E3-bd_dom_sf"/>
</dbReference>
<dbReference type="InterPro" id="IPR023213">
    <property type="entry name" value="CAT-like_dom_sf"/>
</dbReference>
<dbReference type="PANTHER" id="PTHR43178:SF5">
    <property type="entry name" value="LIPOAMIDE ACYLTRANSFERASE COMPONENT OF BRANCHED-CHAIN ALPHA-KETO ACID DEHYDROGENASE COMPLEX, MITOCHONDRIAL"/>
    <property type="match status" value="1"/>
</dbReference>
<dbReference type="EMBL" id="CAFBLK010000136">
    <property type="protein sequence ID" value="CAB4870367.1"/>
    <property type="molecule type" value="Genomic_DNA"/>
</dbReference>
<evidence type="ECO:0000256" key="1">
    <source>
        <dbReference type="ARBA" id="ARBA00001938"/>
    </source>
</evidence>
<organism evidence="8">
    <name type="scientific">freshwater metagenome</name>
    <dbReference type="NCBI Taxonomy" id="449393"/>
    <lineage>
        <taxon>unclassified sequences</taxon>
        <taxon>metagenomes</taxon>
        <taxon>ecological metagenomes</taxon>
    </lineage>
</organism>
<dbReference type="Gene3D" id="3.30.559.10">
    <property type="entry name" value="Chloramphenicol acetyltransferase-like domain"/>
    <property type="match status" value="1"/>
</dbReference>
<dbReference type="PROSITE" id="PS51826">
    <property type="entry name" value="PSBD"/>
    <property type="match status" value="1"/>
</dbReference>
<keyword evidence="3" id="KW-0808">Transferase</keyword>
<dbReference type="InterPro" id="IPR001078">
    <property type="entry name" value="2-oxoacid_DH_actylTfrase"/>
</dbReference>
<evidence type="ECO:0000256" key="5">
    <source>
        <dbReference type="ARBA" id="ARBA00023315"/>
    </source>
</evidence>
<protein>
    <submittedName>
        <fullName evidence="8">Unannotated protein</fullName>
    </submittedName>
</protein>
<dbReference type="InterPro" id="IPR004167">
    <property type="entry name" value="PSBD"/>
</dbReference>
<dbReference type="SUPFAM" id="SSF47005">
    <property type="entry name" value="Peripheral subunit-binding domain of 2-oxo acid dehydrogenase complex"/>
    <property type="match status" value="1"/>
</dbReference>
<dbReference type="PROSITE" id="PS00189">
    <property type="entry name" value="LIPOYL"/>
    <property type="match status" value="1"/>
</dbReference>
<dbReference type="PANTHER" id="PTHR43178">
    <property type="entry name" value="DIHYDROLIPOAMIDE ACETYLTRANSFERASE COMPONENT OF PYRUVATE DEHYDROGENASE COMPLEX"/>
    <property type="match status" value="1"/>
</dbReference>
<gene>
    <name evidence="8" type="ORF">UFOPK3317_00858</name>
</gene>
<dbReference type="Pfam" id="PF00364">
    <property type="entry name" value="Biotin_lipoyl"/>
    <property type="match status" value="1"/>
</dbReference>
<dbReference type="AlphaFoldDB" id="A0A6J7DI79"/>
<dbReference type="Pfam" id="PF00198">
    <property type="entry name" value="2-oxoacid_dh"/>
    <property type="match status" value="1"/>
</dbReference>
<feature type="domain" description="Peripheral subunit-binding (PSBD)" evidence="7">
    <location>
        <begin position="114"/>
        <end position="151"/>
    </location>
</feature>
<comment type="similarity">
    <text evidence="2">Belongs to the 2-oxoacid dehydrogenase family.</text>
</comment>
<reference evidence="8" key="1">
    <citation type="submission" date="2020-05" db="EMBL/GenBank/DDBJ databases">
        <authorList>
            <person name="Chiriac C."/>
            <person name="Salcher M."/>
            <person name="Ghai R."/>
            <person name="Kavagutti S V."/>
        </authorList>
    </citation>
    <scope>NUCLEOTIDE SEQUENCE</scope>
</reference>
<name>A0A6J7DI79_9ZZZZ</name>
<sequence length="404" mass="43425">MDITMPQLGETVTSATITRWLKAVGEHVSADEPLYEVTTDKVDTEVPSPIAGVITEILVTEGSTVPVGERVAVVTEDAAATGASKSAASPKASAQSAVGDELSVQAPTPVKGLVTSPVVRRLITQRGLEASEIVGTGEGGRITRHDVEAASPAPKKAVTEPKPRMERGDEVIALSNVRRITAEHTTRSKATSAHVYTSVEVDFEQVERTRRAHGAEFREQEGFSLTYLPFIARAVADALHEFPIVNSSLDAEQMVVHHALHLSIAVDLDFAGLVAPVVRDADGKRLTQLAREIRDLGSRARAKRLKPDELVGGTFTITNMGPFETYMTLPIINQPQVAILATDGIRKRPVVVTDADGGDAIAIHHVGILALTWDHRAFDGAYAAAFLHAVRTNIETRDWDPELA</sequence>
<dbReference type="SUPFAM" id="SSF51230">
    <property type="entry name" value="Single hybrid motif"/>
    <property type="match status" value="1"/>
</dbReference>
<comment type="cofactor">
    <cofactor evidence="1">
        <name>(R)-lipoate</name>
        <dbReference type="ChEBI" id="CHEBI:83088"/>
    </cofactor>
</comment>
<dbReference type="GO" id="GO:0031405">
    <property type="term" value="F:lipoic acid binding"/>
    <property type="evidence" value="ECO:0007669"/>
    <property type="project" value="TreeGrafter"/>
</dbReference>
<dbReference type="InterPro" id="IPR011053">
    <property type="entry name" value="Single_hybrid_motif"/>
</dbReference>
<dbReference type="Gene3D" id="2.40.50.100">
    <property type="match status" value="1"/>
</dbReference>
<dbReference type="PROSITE" id="PS50968">
    <property type="entry name" value="BIOTINYL_LIPOYL"/>
    <property type="match status" value="1"/>
</dbReference>
<evidence type="ECO:0000313" key="8">
    <source>
        <dbReference type="EMBL" id="CAB4870367.1"/>
    </source>
</evidence>
<evidence type="ECO:0000259" key="7">
    <source>
        <dbReference type="PROSITE" id="PS51826"/>
    </source>
</evidence>
<dbReference type="Pfam" id="PF02817">
    <property type="entry name" value="E3_binding"/>
    <property type="match status" value="1"/>
</dbReference>
<dbReference type="InterPro" id="IPR003016">
    <property type="entry name" value="2-oxoA_DH_lipoyl-BS"/>
</dbReference>
<evidence type="ECO:0000256" key="3">
    <source>
        <dbReference type="ARBA" id="ARBA00022679"/>
    </source>
</evidence>
<feature type="domain" description="Lipoyl-binding" evidence="6">
    <location>
        <begin position="1"/>
        <end position="75"/>
    </location>
</feature>
<dbReference type="CDD" id="cd06849">
    <property type="entry name" value="lipoyl_domain"/>
    <property type="match status" value="1"/>
</dbReference>
<keyword evidence="4" id="KW-0450">Lipoyl</keyword>
<evidence type="ECO:0000259" key="6">
    <source>
        <dbReference type="PROSITE" id="PS50968"/>
    </source>
</evidence>
<dbReference type="SUPFAM" id="SSF52777">
    <property type="entry name" value="CoA-dependent acyltransferases"/>
    <property type="match status" value="1"/>
</dbReference>